<reference evidence="2" key="2">
    <citation type="journal article" date="2015" name="Fish Shellfish Immunol.">
        <title>Early steps in the European eel (Anguilla anguilla)-Vibrio vulnificus interaction in the gills: Role of the RtxA13 toxin.</title>
        <authorList>
            <person name="Callol A."/>
            <person name="Pajuelo D."/>
            <person name="Ebbesson L."/>
            <person name="Teles M."/>
            <person name="MacKenzie S."/>
            <person name="Amaro C."/>
        </authorList>
    </citation>
    <scope>NUCLEOTIDE SEQUENCE</scope>
</reference>
<proteinExistence type="predicted"/>
<feature type="region of interest" description="Disordered" evidence="1">
    <location>
        <begin position="24"/>
        <end position="44"/>
    </location>
</feature>
<evidence type="ECO:0000313" key="2">
    <source>
        <dbReference type="EMBL" id="JAH72032.1"/>
    </source>
</evidence>
<dbReference type="AlphaFoldDB" id="A0A0E9V1V8"/>
<evidence type="ECO:0000256" key="1">
    <source>
        <dbReference type="SAM" id="MobiDB-lite"/>
    </source>
</evidence>
<dbReference type="EMBL" id="GBXM01036545">
    <property type="protein sequence ID" value="JAH72032.1"/>
    <property type="molecule type" value="Transcribed_RNA"/>
</dbReference>
<accession>A0A0E9V1V8</accession>
<protein>
    <submittedName>
        <fullName evidence="2">Uncharacterized protein</fullName>
    </submittedName>
</protein>
<name>A0A0E9V1V8_ANGAN</name>
<reference evidence="2" key="1">
    <citation type="submission" date="2014-11" db="EMBL/GenBank/DDBJ databases">
        <authorList>
            <person name="Amaro Gonzalez C."/>
        </authorList>
    </citation>
    <scope>NUCLEOTIDE SEQUENCE</scope>
</reference>
<sequence length="44" mass="4934">MELTADCHRTVWVYELGLVLDHSELDSGTNNSRKKRSAIVSGFP</sequence>
<organism evidence="2">
    <name type="scientific">Anguilla anguilla</name>
    <name type="common">European freshwater eel</name>
    <name type="synonym">Muraena anguilla</name>
    <dbReference type="NCBI Taxonomy" id="7936"/>
    <lineage>
        <taxon>Eukaryota</taxon>
        <taxon>Metazoa</taxon>
        <taxon>Chordata</taxon>
        <taxon>Craniata</taxon>
        <taxon>Vertebrata</taxon>
        <taxon>Euteleostomi</taxon>
        <taxon>Actinopterygii</taxon>
        <taxon>Neopterygii</taxon>
        <taxon>Teleostei</taxon>
        <taxon>Anguilliformes</taxon>
        <taxon>Anguillidae</taxon>
        <taxon>Anguilla</taxon>
    </lineage>
</organism>